<reference evidence="3 4" key="1">
    <citation type="submission" date="2019-07" db="EMBL/GenBank/DDBJ databases">
        <title>Hymenobacter sp. straun FUR1 Genome sequencing and assembly.</title>
        <authorList>
            <person name="Chhetri G."/>
        </authorList>
    </citation>
    <scope>NUCLEOTIDE SEQUENCE [LARGE SCALE GENOMIC DNA]</scope>
    <source>
        <strain evidence="3 4">Fur1</strain>
    </source>
</reference>
<accession>A0A558BVJ3</accession>
<comment type="caution">
    <text evidence="3">The sequence shown here is derived from an EMBL/GenBank/DDBJ whole genome shotgun (WGS) entry which is preliminary data.</text>
</comment>
<dbReference type="Proteomes" id="UP000317624">
    <property type="component" value="Unassembled WGS sequence"/>
</dbReference>
<keyword evidence="4" id="KW-1185">Reference proteome</keyword>
<gene>
    <name evidence="3" type="ORF">FNT36_13575</name>
</gene>
<sequence length="402" mass="43510">MHVLLFDDPAIRPHLLPFTFTRPVAALRCGILTLAEKWQRHLEVPTVGYLTQPYLQAKFPAGEVAGAALVINGAVCPDDLLVRQVRALGPGQGLYCDEVLVAAHLADASQIAELIQDGLNEQKQVAEPVTVISRPWHLFLRNGAEIRRDFALLTQGRTSQPVGDAHTIVYAPQNIFIEEGVKIRAAILNAENGPIYLGKNVQVHEGAVLKGPLAVGEGSHVNVGAKLRGDNTIGPYCKVGGEVGNSILMGYSNKGHEGYLGNSVIGEWCNLGADTNTSNLKNNYAPVKVWSHTAHRFVDTGQTFCGLMMGDHSKAGINTMFNTGTVVGVGANIFGAGFPRQFIPSFSWGGPAGFETFRLPKFAEVAERVLSRRGLGYDEAEEALMAEVFRQTEGDRVWDKAK</sequence>
<dbReference type="InterPro" id="IPR011004">
    <property type="entry name" value="Trimer_LpxA-like_sf"/>
</dbReference>
<dbReference type="NCBIfam" id="TIGR03991">
    <property type="entry name" value="alt_bact_glmU"/>
    <property type="match status" value="1"/>
</dbReference>
<dbReference type="InterPro" id="IPR023917">
    <property type="entry name" value="Bifunctiontional_GlmU_bac-type"/>
</dbReference>
<evidence type="ECO:0000313" key="4">
    <source>
        <dbReference type="Proteomes" id="UP000317624"/>
    </source>
</evidence>
<dbReference type="SUPFAM" id="SSF51161">
    <property type="entry name" value="Trimeric LpxA-like enzymes"/>
    <property type="match status" value="1"/>
</dbReference>
<protein>
    <submittedName>
        <fullName evidence="3">Glucose-1-phosphate thymidylyltransferase</fullName>
    </submittedName>
</protein>
<dbReference type="AlphaFoldDB" id="A0A558BVJ3"/>
<evidence type="ECO:0000313" key="3">
    <source>
        <dbReference type="EMBL" id="TVT40502.1"/>
    </source>
</evidence>
<evidence type="ECO:0000256" key="1">
    <source>
        <dbReference type="ARBA" id="ARBA00022679"/>
    </source>
</evidence>
<dbReference type="CDD" id="cd05635">
    <property type="entry name" value="LbH_unknown"/>
    <property type="match status" value="1"/>
</dbReference>
<dbReference type="EMBL" id="VMRJ01000003">
    <property type="protein sequence ID" value="TVT40502.1"/>
    <property type="molecule type" value="Genomic_DNA"/>
</dbReference>
<organism evidence="3 4">
    <name type="scientific">Hymenobacter setariae</name>
    <dbReference type="NCBI Taxonomy" id="2594794"/>
    <lineage>
        <taxon>Bacteria</taxon>
        <taxon>Pseudomonadati</taxon>
        <taxon>Bacteroidota</taxon>
        <taxon>Cytophagia</taxon>
        <taxon>Cytophagales</taxon>
        <taxon>Hymenobacteraceae</taxon>
        <taxon>Hymenobacter</taxon>
    </lineage>
</organism>
<dbReference type="RefSeq" id="WP_144848476.1">
    <property type="nucleotide sequence ID" value="NZ_VMRJ01000003.1"/>
</dbReference>
<name>A0A558BVJ3_9BACT</name>
<keyword evidence="2" id="KW-0012">Acyltransferase</keyword>
<dbReference type="OrthoDB" id="9775031at2"/>
<dbReference type="Gene3D" id="2.160.10.10">
    <property type="entry name" value="Hexapeptide repeat proteins"/>
    <property type="match status" value="1"/>
</dbReference>
<dbReference type="Pfam" id="PF13562">
    <property type="entry name" value="NTP_transf_4"/>
    <property type="match status" value="1"/>
</dbReference>
<keyword evidence="1 3" id="KW-0808">Transferase</keyword>
<dbReference type="GO" id="GO:0016746">
    <property type="term" value="F:acyltransferase activity"/>
    <property type="evidence" value="ECO:0007669"/>
    <property type="project" value="UniProtKB-KW"/>
</dbReference>
<dbReference type="InterPro" id="IPR050065">
    <property type="entry name" value="GlmU-like"/>
</dbReference>
<evidence type="ECO:0000256" key="2">
    <source>
        <dbReference type="ARBA" id="ARBA00023315"/>
    </source>
</evidence>
<dbReference type="GO" id="GO:0016779">
    <property type="term" value="F:nucleotidyltransferase activity"/>
    <property type="evidence" value="ECO:0007669"/>
    <property type="project" value="UniProtKB-ARBA"/>
</dbReference>
<dbReference type="PANTHER" id="PTHR43584">
    <property type="entry name" value="NUCLEOTIDYL TRANSFERASE"/>
    <property type="match status" value="1"/>
</dbReference>
<proteinExistence type="predicted"/>